<evidence type="ECO:0000313" key="3">
    <source>
        <dbReference type="Proteomes" id="UP000772434"/>
    </source>
</evidence>
<feature type="transmembrane region" description="Helical" evidence="1">
    <location>
        <begin position="261"/>
        <end position="286"/>
    </location>
</feature>
<feature type="transmembrane region" description="Helical" evidence="1">
    <location>
        <begin position="50"/>
        <end position="72"/>
    </location>
</feature>
<dbReference type="OrthoDB" id="2384193at2759"/>
<evidence type="ECO:0000256" key="1">
    <source>
        <dbReference type="SAM" id="Phobius"/>
    </source>
</evidence>
<keyword evidence="1" id="KW-0472">Membrane</keyword>
<dbReference type="Proteomes" id="UP000772434">
    <property type="component" value="Unassembled WGS sequence"/>
</dbReference>
<gene>
    <name evidence="2" type="ORF">BDP27DRAFT_1212433</name>
</gene>
<protein>
    <submittedName>
        <fullName evidence="2">Uncharacterized protein</fullName>
    </submittedName>
</protein>
<proteinExistence type="predicted"/>
<dbReference type="AlphaFoldDB" id="A0A9P5Q6P2"/>
<sequence>MSHTSPSSYLVWALLSCMLGIFLVYHLYSFDKFKCLRWDNGPYSGAFKRVMTYSYLLSVPLIITYAVGFAVIKYKEGYVFLPSTGVIPNPSQNWTPLSKAFIFPLTLCFTFAWALEMVTHLEELCFWLFLVNANSGRQDWFASFYFKIWITGSITAVLYMPLVTIFTRSDPLKNEACTFLAGSLGSLCLTIWFMPILWSFPTFLDNLRSEGVDTATIVRLTKFHELNTIRVLFRYLFTIPLLVLGVDGVRPHEHTINENPFWTDCLTFIAAMGCVISSGITLIIFFPRSVEGEIAARDASRDRKRLRSQGSVMAIPGIDDETASMSELQSKT</sequence>
<organism evidence="2 3">
    <name type="scientific">Rhodocollybia butyracea</name>
    <dbReference type="NCBI Taxonomy" id="206335"/>
    <lineage>
        <taxon>Eukaryota</taxon>
        <taxon>Fungi</taxon>
        <taxon>Dikarya</taxon>
        <taxon>Basidiomycota</taxon>
        <taxon>Agaricomycotina</taxon>
        <taxon>Agaricomycetes</taxon>
        <taxon>Agaricomycetidae</taxon>
        <taxon>Agaricales</taxon>
        <taxon>Marasmiineae</taxon>
        <taxon>Omphalotaceae</taxon>
        <taxon>Rhodocollybia</taxon>
    </lineage>
</organism>
<feature type="transmembrane region" description="Helical" evidence="1">
    <location>
        <begin position="100"/>
        <end position="121"/>
    </location>
</feature>
<keyword evidence="1" id="KW-0812">Transmembrane</keyword>
<reference evidence="2" key="1">
    <citation type="submission" date="2020-11" db="EMBL/GenBank/DDBJ databases">
        <authorList>
            <consortium name="DOE Joint Genome Institute"/>
            <person name="Ahrendt S."/>
            <person name="Riley R."/>
            <person name="Andreopoulos W."/>
            <person name="Labutti K."/>
            <person name="Pangilinan J."/>
            <person name="Ruiz-Duenas F.J."/>
            <person name="Barrasa J.M."/>
            <person name="Sanchez-Garcia M."/>
            <person name="Camarero S."/>
            <person name="Miyauchi S."/>
            <person name="Serrano A."/>
            <person name="Linde D."/>
            <person name="Babiker R."/>
            <person name="Drula E."/>
            <person name="Ayuso-Fernandez I."/>
            <person name="Pacheco R."/>
            <person name="Padilla G."/>
            <person name="Ferreira P."/>
            <person name="Barriuso J."/>
            <person name="Kellner H."/>
            <person name="Castanera R."/>
            <person name="Alfaro M."/>
            <person name="Ramirez L."/>
            <person name="Pisabarro A.G."/>
            <person name="Kuo A."/>
            <person name="Tritt A."/>
            <person name="Lipzen A."/>
            <person name="He G."/>
            <person name="Yan M."/>
            <person name="Ng V."/>
            <person name="Cullen D."/>
            <person name="Martin F."/>
            <person name="Rosso M.-N."/>
            <person name="Henrissat B."/>
            <person name="Hibbett D."/>
            <person name="Martinez A.T."/>
            <person name="Grigoriev I.V."/>
        </authorList>
    </citation>
    <scope>NUCLEOTIDE SEQUENCE</scope>
    <source>
        <strain evidence="2">AH 40177</strain>
    </source>
</reference>
<name>A0A9P5Q6P2_9AGAR</name>
<dbReference type="EMBL" id="JADNRY010000009">
    <property type="protein sequence ID" value="KAF9075485.1"/>
    <property type="molecule type" value="Genomic_DNA"/>
</dbReference>
<feature type="transmembrane region" description="Helical" evidence="1">
    <location>
        <begin position="178"/>
        <end position="198"/>
    </location>
</feature>
<feature type="transmembrane region" description="Helical" evidence="1">
    <location>
        <begin position="9"/>
        <end position="30"/>
    </location>
</feature>
<accession>A0A9P5Q6P2</accession>
<keyword evidence="3" id="KW-1185">Reference proteome</keyword>
<feature type="transmembrane region" description="Helical" evidence="1">
    <location>
        <begin position="232"/>
        <end position="249"/>
    </location>
</feature>
<feature type="transmembrane region" description="Helical" evidence="1">
    <location>
        <begin position="141"/>
        <end position="166"/>
    </location>
</feature>
<evidence type="ECO:0000313" key="2">
    <source>
        <dbReference type="EMBL" id="KAF9075485.1"/>
    </source>
</evidence>
<keyword evidence="1" id="KW-1133">Transmembrane helix</keyword>
<comment type="caution">
    <text evidence="2">The sequence shown here is derived from an EMBL/GenBank/DDBJ whole genome shotgun (WGS) entry which is preliminary data.</text>
</comment>